<sequence>MHCFKKNKISTLSELNVDYPMRLCVD</sequence>
<reference evidence="1" key="2">
    <citation type="journal article" date="2015" name="Fish Shellfish Immunol.">
        <title>Early steps in the European eel (Anguilla anguilla)-Vibrio vulnificus interaction in the gills: Role of the RtxA13 toxin.</title>
        <authorList>
            <person name="Callol A."/>
            <person name="Pajuelo D."/>
            <person name="Ebbesson L."/>
            <person name="Teles M."/>
            <person name="MacKenzie S."/>
            <person name="Amaro C."/>
        </authorList>
    </citation>
    <scope>NUCLEOTIDE SEQUENCE</scope>
</reference>
<evidence type="ECO:0000313" key="1">
    <source>
        <dbReference type="EMBL" id="JAI07206.1"/>
    </source>
</evidence>
<protein>
    <submittedName>
        <fullName evidence="1">Uncharacterized protein</fullName>
    </submittedName>
</protein>
<organism evidence="1">
    <name type="scientific">Anguilla anguilla</name>
    <name type="common">European freshwater eel</name>
    <name type="synonym">Muraena anguilla</name>
    <dbReference type="NCBI Taxonomy" id="7936"/>
    <lineage>
        <taxon>Eukaryota</taxon>
        <taxon>Metazoa</taxon>
        <taxon>Chordata</taxon>
        <taxon>Craniata</taxon>
        <taxon>Vertebrata</taxon>
        <taxon>Euteleostomi</taxon>
        <taxon>Actinopterygii</taxon>
        <taxon>Neopterygii</taxon>
        <taxon>Teleostei</taxon>
        <taxon>Anguilliformes</taxon>
        <taxon>Anguillidae</taxon>
        <taxon>Anguilla</taxon>
    </lineage>
</organism>
<accession>A0A0E9XZB8</accession>
<name>A0A0E9XZB8_ANGAN</name>
<reference evidence="1" key="1">
    <citation type="submission" date="2014-11" db="EMBL/GenBank/DDBJ databases">
        <authorList>
            <person name="Amaro Gonzalez C."/>
        </authorList>
    </citation>
    <scope>NUCLEOTIDE SEQUENCE</scope>
</reference>
<proteinExistence type="predicted"/>
<dbReference type="AlphaFoldDB" id="A0A0E9XZB8"/>
<dbReference type="EMBL" id="GBXM01001372">
    <property type="protein sequence ID" value="JAI07206.1"/>
    <property type="molecule type" value="Transcribed_RNA"/>
</dbReference>